<name>A0AAP2DL60_9BACT</name>
<organism evidence="2 3">
    <name type="scientific">Chryseosolibacter histidini</name>
    <dbReference type="NCBI Taxonomy" id="2782349"/>
    <lineage>
        <taxon>Bacteria</taxon>
        <taxon>Pseudomonadati</taxon>
        <taxon>Bacteroidota</taxon>
        <taxon>Cytophagia</taxon>
        <taxon>Cytophagales</taxon>
        <taxon>Chryseotaleaceae</taxon>
        <taxon>Chryseosolibacter</taxon>
    </lineage>
</organism>
<dbReference type="Proteomes" id="UP001319200">
    <property type="component" value="Unassembled WGS sequence"/>
</dbReference>
<dbReference type="Pfam" id="PF12728">
    <property type="entry name" value="HTH_17"/>
    <property type="match status" value="1"/>
</dbReference>
<evidence type="ECO:0000313" key="2">
    <source>
        <dbReference type="EMBL" id="MBT1695909.1"/>
    </source>
</evidence>
<dbReference type="InterPro" id="IPR009061">
    <property type="entry name" value="DNA-bd_dom_put_sf"/>
</dbReference>
<feature type="domain" description="Helix-turn-helix" evidence="1">
    <location>
        <begin position="50"/>
        <end position="96"/>
    </location>
</feature>
<dbReference type="EMBL" id="JAHESF010000002">
    <property type="protein sequence ID" value="MBT1695909.1"/>
    <property type="molecule type" value="Genomic_DNA"/>
</dbReference>
<evidence type="ECO:0000313" key="3">
    <source>
        <dbReference type="Proteomes" id="UP001319200"/>
    </source>
</evidence>
<dbReference type="RefSeq" id="WP_254160702.1">
    <property type="nucleotide sequence ID" value="NZ_JAHESF010000002.1"/>
</dbReference>
<protein>
    <submittedName>
        <fullName evidence="2">Helix-turn-helix domain-containing protein</fullName>
    </submittedName>
</protein>
<dbReference type="AlphaFoldDB" id="A0AAP2DL60"/>
<dbReference type="SUPFAM" id="SSF46955">
    <property type="entry name" value="Putative DNA-binding domain"/>
    <property type="match status" value="1"/>
</dbReference>
<dbReference type="PANTHER" id="PTHR34585:SF22">
    <property type="entry name" value="HELIX-TURN-HELIX DOMAIN-CONTAINING PROTEIN"/>
    <property type="match status" value="1"/>
</dbReference>
<gene>
    <name evidence="2" type="ORF">KK083_03410</name>
</gene>
<sequence>MATVENLSEGTRLYRNQLITIEDLQSFKVELLNEIKELLKGAATPGTKEWLKSSEVRKMLGISPGTLQNLRISGKLPFTKIGRLIFYRHQDITRLLRV</sequence>
<evidence type="ECO:0000259" key="1">
    <source>
        <dbReference type="Pfam" id="PF12728"/>
    </source>
</evidence>
<reference evidence="2 3" key="1">
    <citation type="submission" date="2021-05" db="EMBL/GenBank/DDBJ databases">
        <title>A Polyphasic approach of four new species of the genus Ohtaekwangia: Ohtaekwangia histidinii sp. nov., Ohtaekwangia cretensis sp. nov., Ohtaekwangia indiensis sp. nov., Ohtaekwangia reichenbachii sp. nov. from diverse environment.</title>
        <authorList>
            <person name="Octaviana S."/>
        </authorList>
    </citation>
    <scope>NUCLEOTIDE SEQUENCE [LARGE SCALE GENOMIC DNA]</scope>
    <source>
        <strain evidence="2 3">PWU4</strain>
    </source>
</reference>
<dbReference type="InterPro" id="IPR041657">
    <property type="entry name" value="HTH_17"/>
</dbReference>
<dbReference type="PANTHER" id="PTHR34585">
    <property type="match status" value="1"/>
</dbReference>
<keyword evidence="3" id="KW-1185">Reference proteome</keyword>
<proteinExistence type="predicted"/>
<accession>A0AAP2DL60</accession>
<comment type="caution">
    <text evidence="2">The sequence shown here is derived from an EMBL/GenBank/DDBJ whole genome shotgun (WGS) entry which is preliminary data.</text>
</comment>